<evidence type="ECO:0000256" key="1">
    <source>
        <dbReference type="ARBA" id="ARBA00022737"/>
    </source>
</evidence>
<dbReference type="InterPro" id="IPR019734">
    <property type="entry name" value="TPR_rpt"/>
</dbReference>
<evidence type="ECO:0000256" key="3">
    <source>
        <dbReference type="ARBA" id="ARBA00023078"/>
    </source>
</evidence>
<dbReference type="InterPro" id="IPR011990">
    <property type="entry name" value="TPR-like_helical_dom_sf"/>
</dbReference>
<dbReference type="SMART" id="SM00028">
    <property type="entry name" value="TPR"/>
    <property type="match status" value="6"/>
</dbReference>
<evidence type="ECO:0000313" key="4">
    <source>
        <dbReference type="EMBL" id="SUZ49717.1"/>
    </source>
</evidence>
<reference evidence="4" key="1">
    <citation type="submission" date="2018-05" db="EMBL/GenBank/DDBJ databases">
        <authorList>
            <person name="Lanie J.A."/>
            <person name="Ng W.-L."/>
            <person name="Kazmierczak K.M."/>
            <person name="Andrzejewski T.M."/>
            <person name="Davidsen T.M."/>
            <person name="Wayne K.J."/>
            <person name="Tettelin H."/>
            <person name="Glass J.I."/>
            <person name="Rusch D."/>
            <person name="Podicherti R."/>
            <person name="Tsui H.-C.T."/>
            <person name="Winkler M.E."/>
        </authorList>
    </citation>
    <scope>NUCLEOTIDE SEQUENCE</scope>
</reference>
<dbReference type="SUPFAM" id="SSF48452">
    <property type="entry name" value="TPR-like"/>
    <property type="match status" value="1"/>
</dbReference>
<gene>
    <name evidence="4" type="ORF">METZ01_LOCUS2571</name>
</gene>
<organism evidence="4">
    <name type="scientific">marine metagenome</name>
    <dbReference type="NCBI Taxonomy" id="408172"/>
    <lineage>
        <taxon>unclassified sequences</taxon>
        <taxon>metagenomes</taxon>
        <taxon>ecological metagenomes</taxon>
    </lineage>
</organism>
<keyword evidence="1" id="KW-0677">Repeat</keyword>
<accession>A0A381N5E0</accession>
<keyword evidence="2" id="KW-0802">TPR repeat</keyword>
<dbReference type="AlphaFoldDB" id="A0A381N5E0"/>
<evidence type="ECO:0008006" key="5">
    <source>
        <dbReference type="Google" id="ProtNLM"/>
    </source>
</evidence>
<dbReference type="InterPro" id="IPR013105">
    <property type="entry name" value="TPR_2"/>
</dbReference>
<dbReference type="PANTHER" id="PTHR44943:SF9">
    <property type="entry name" value="TPR-REPEAT-CONTAINING PROTEIN"/>
    <property type="match status" value="1"/>
</dbReference>
<dbReference type="Pfam" id="PF07719">
    <property type="entry name" value="TPR_2"/>
    <property type="match status" value="1"/>
</dbReference>
<dbReference type="Pfam" id="PF13181">
    <property type="entry name" value="TPR_8"/>
    <property type="match status" value="4"/>
</dbReference>
<dbReference type="PROSITE" id="PS50293">
    <property type="entry name" value="TPR_REGION"/>
    <property type="match status" value="1"/>
</dbReference>
<dbReference type="PROSITE" id="PS50005">
    <property type="entry name" value="TPR"/>
    <property type="match status" value="4"/>
</dbReference>
<dbReference type="Gene3D" id="1.25.40.10">
    <property type="entry name" value="Tetratricopeptide repeat domain"/>
    <property type="match status" value="2"/>
</dbReference>
<sequence>VIALDYTYQGAWFNMGTNNLRQNKMSQAIYNYNNEMKTHSSAQTMVQIGKAYSDLGKLDSALLSYEKAIQINNNFAPGYMRLSHLKKDAGEINEAINHAKTGLELEPKNIDYKYFMGSLLLLNGQPKLSIPYFDQVVNDKPWHYWAHHNLGQALFRVGKKTQSEFYINKAKELQKGIQEVENWRNLANMNPDQFMLWINLGNSLNNMARTKEAKDAFLVALSIKPMNVAVQNNIANLSLMLGDTLDAIIRYQTILSLDSTIIDVWQNLGVVYASSGKLNEARNSWERALKYEPNNNTIIEYLNTINK</sequence>
<feature type="non-terminal residue" evidence="4">
    <location>
        <position position="1"/>
    </location>
</feature>
<dbReference type="EMBL" id="UINC01000132">
    <property type="protein sequence ID" value="SUZ49717.1"/>
    <property type="molecule type" value="Genomic_DNA"/>
</dbReference>
<dbReference type="PANTHER" id="PTHR44943">
    <property type="entry name" value="CELLULOSE SYNTHASE OPERON PROTEIN C"/>
    <property type="match status" value="1"/>
</dbReference>
<dbReference type="InterPro" id="IPR051685">
    <property type="entry name" value="Ycf3/AcsC/BcsC/TPR_MFPF"/>
</dbReference>
<proteinExistence type="predicted"/>
<evidence type="ECO:0000256" key="2">
    <source>
        <dbReference type="ARBA" id="ARBA00022803"/>
    </source>
</evidence>
<protein>
    <recommendedName>
        <fullName evidence="5">Tetratricopeptide repeat protein</fullName>
    </recommendedName>
</protein>
<keyword evidence="3" id="KW-0793">Thylakoid</keyword>
<name>A0A381N5E0_9ZZZZ</name>